<comment type="subcellular location">
    <subcellularLocation>
        <location evidence="1">Nucleus</location>
    </subcellularLocation>
</comment>
<dbReference type="InterPro" id="IPR057412">
    <property type="entry name" value="INTS4_C"/>
</dbReference>
<keyword evidence="6" id="KW-1185">Reference proteome</keyword>
<reference evidence="5 7" key="2">
    <citation type="submission" date="2018-03" db="EMBL/GenBank/DDBJ databases">
        <authorList>
            <person name="Fogelqvist J."/>
        </authorList>
    </citation>
    <scope>NUCLEOTIDE SEQUENCE [LARGE SCALE GENOMIC DNA]</scope>
</reference>
<evidence type="ECO:0000256" key="1">
    <source>
        <dbReference type="ARBA" id="ARBA00004123"/>
    </source>
</evidence>
<dbReference type="Proteomes" id="UP000039324">
    <property type="component" value="Unassembled WGS sequence"/>
</dbReference>
<dbReference type="AlphaFoldDB" id="A0A0G4J1G6"/>
<organism evidence="4 6">
    <name type="scientific">Plasmodiophora brassicae</name>
    <name type="common">Clubroot disease agent</name>
    <dbReference type="NCBI Taxonomy" id="37360"/>
    <lineage>
        <taxon>Eukaryota</taxon>
        <taxon>Sar</taxon>
        <taxon>Rhizaria</taxon>
        <taxon>Endomyxa</taxon>
        <taxon>Phytomyxea</taxon>
        <taxon>Plasmodiophorida</taxon>
        <taxon>Plasmodiophoridae</taxon>
        <taxon>Plasmodiophora</taxon>
    </lineage>
</organism>
<dbReference type="GO" id="GO:0016180">
    <property type="term" value="P:snRNA processing"/>
    <property type="evidence" value="ECO:0007669"/>
    <property type="project" value="TreeGrafter"/>
</dbReference>
<proteinExistence type="predicted"/>
<evidence type="ECO:0000313" key="7">
    <source>
        <dbReference type="Proteomes" id="UP000290189"/>
    </source>
</evidence>
<dbReference type="EMBL" id="OVEO01000018">
    <property type="protein sequence ID" value="SPR01572.1"/>
    <property type="molecule type" value="Genomic_DNA"/>
</dbReference>
<evidence type="ECO:0000259" key="3">
    <source>
        <dbReference type="Pfam" id="PF25458"/>
    </source>
</evidence>
<dbReference type="PANTHER" id="PTHR20938">
    <property type="entry name" value="INTEGRATOR COMPLEX SUBUNIT 4"/>
    <property type="match status" value="1"/>
</dbReference>
<keyword evidence="5" id="KW-0496">Mitochondrion</keyword>
<evidence type="ECO:0000313" key="4">
    <source>
        <dbReference type="EMBL" id="CEP01111.1"/>
    </source>
</evidence>
<dbReference type="SUPFAM" id="SSF48371">
    <property type="entry name" value="ARM repeat"/>
    <property type="match status" value="1"/>
</dbReference>
<name>A0A0G4J1G6_PLABS</name>
<dbReference type="PANTHER" id="PTHR20938:SF0">
    <property type="entry name" value="INTEGRATOR COMPLEX SUBUNIT 4"/>
    <property type="match status" value="1"/>
</dbReference>
<evidence type="ECO:0000313" key="5">
    <source>
        <dbReference type="EMBL" id="SPR01572.1"/>
    </source>
</evidence>
<reference evidence="4 6" key="1">
    <citation type="submission" date="2015-02" db="EMBL/GenBank/DDBJ databases">
        <authorList>
            <person name="Chooi Y.-H."/>
        </authorList>
    </citation>
    <scope>NUCLEOTIDE SEQUENCE [LARGE SCALE GENOMIC DNA]</scope>
    <source>
        <strain evidence="4">E3</strain>
    </source>
</reference>
<dbReference type="Pfam" id="PF25458">
    <property type="entry name" value="INTS4_C"/>
    <property type="match status" value="1"/>
</dbReference>
<accession>A0A0G4J1G6</accession>
<dbReference type="InterPro" id="IPR016024">
    <property type="entry name" value="ARM-type_fold"/>
</dbReference>
<dbReference type="InterPro" id="IPR011989">
    <property type="entry name" value="ARM-like"/>
</dbReference>
<dbReference type="STRING" id="37360.A0A0G4J1G6"/>
<dbReference type="Proteomes" id="UP000290189">
    <property type="component" value="Unassembled WGS sequence"/>
</dbReference>
<dbReference type="Gene3D" id="1.25.10.10">
    <property type="entry name" value="Leucine-rich Repeat Variant"/>
    <property type="match status" value="2"/>
</dbReference>
<evidence type="ECO:0000313" key="6">
    <source>
        <dbReference type="Proteomes" id="UP000039324"/>
    </source>
</evidence>
<keyword evidence="2" id="KW-0539">Nucleus</keyword>
<dbReference type="EMBL" id="CDSF01000109">
    <property type="protein sequence ID" value="CEP01111.1"/>
    <property type="molecule type" value="Genomic_DNA"/>
</dbReference>
<protein>
    <recommendedName>
        <fullName evidence="3">Integrator complex subunit 4/Protein SIEL C-terminal Ig-like domain-containing protein</fullName>
    </recommendedName>
</protein>
<dbReference type="GO" id="GO:0032039">
    <property type="term" value="C:integrator complex"/>
    <property type="evidence" value="ECO:0007669"/>
    <property type="project" value="TreeGrafter"/>
</dbReference>
<sequence>MGRVKSIRAAVAGALRDDPAASASIRDDVLEATGDRRDDGVRAAAVAALGVVGDARDAARLVRAMSDFHDAVRVAATRALVQNDARGIPPPISAFAPAIQLASDAAWQARLAAAALLHALSWRYPAHFVAIGTSLSDSAFQRMSALALDPVEDVRVLAFRLMGAFPRGSVSRRLLLQTLSKVPLRDLRDHRGELRVAFNIETEVESATADDGHTAGAFVHGLEDEFKRVRLAAIDSIVALCGFDREFADNAVDFLVDMLNDEVRAVRVRAIAAVRRLALAGVVLTTLQLETVLGNLVELSTARETLSLIAALRLVGVSQLQAALVALLKCDIDDDVRATLRAVAIRHRELAQSLVKLWQSANPFVFNSRQAIPSPAYSAFMLFFRCAQPGDLPKGFVHQLEHCGVHTPVSRNSFRWQCPREINVVAREVLTLCSQRRYKAAADAVAENLCPRLRAEQCPSALFDLCNLYAEWLQCTCVCLVNADDFVASNLSYRVARAMADAFLGLTSAQRCSIQRALKTSAILAQNEQGDREIPQWWPGELPSSIKRIKFEIVEPRSDPEKPIRARPHSPAVVHLTAVLHFLPNLERLRISLEFVDGSVHLVRPAPEDIVFEGPGRHRLRCVVRVPHDISRRRQQQVAELGLVLVNDDGLALGLDSFGPRVKLYLLGT</sequence>
<geneLocation type="mitochondrion" evidence="5"/>
<feature type="domain" description="Integrator complex subunit 4/Protein SIEL C-terminal Ig-like" evidence="3">
    <location>
        <begin position="552"/>
        <end position="629"/>
    </location>
</feature>
<dbReference type="OrthoDB" id="18190at2759"/>
<gene>
    <name evidence="4" type="ORF">PBRA_008423</name>
    <name evidence="5" type="ORF">PLBR_LOCUS8787</name>
</gene>
<evidence type="ECO:0000256" key="2">
    <source>
        <dbReference type="ARBA" id="ARBA00023242"/>
    </source>
</evidence>